<dbReference type="Proteomes" id="UP000248790">
    <property type="component" value="Unassembled WGS sequence"/>
</dbReference>
<dbReference type="InterPro" id="IPR032710">
    <property type="entry name" value="NTF2-like_dom_sf"/>
</dbReference>
<dbReference type="InterPro" id="IPR027843">
    <property type="entry name" value="DUF4440"/>
</dbReference>
<name>A0A327XF88_LARAB</name>
<keyword evidence="1" id="KW-0732">Signal</keyword>
<evidence type="ECO:0000256" key="1">
    <source>
        <dbReference type="SAM" id="SignalP"/>
    </source>
</evidence>
<gene>
    <name evidence="3" type="ORF">LX87_00987</name>
</gene>
<evidence type="ECO:0000313" key="3">
    <source>
        <dbReference type="EMBL" id="RAK02866.1"/>
    </source>
</evidence>
<accession>A0A327XF88</accession>
<dbReference type="OrthoDB" id="5383110at2"/>
<dbReference type="Pfam" id="PF14534">
    <property type="entry name" value="DUF4440"/>
    <property type="match status" value="1"/>
</dbReference>
<feature type="signal peptide" evidence="1">
    <location>
        <begin position="1"/>
        <end position="19"/>
    </location>
</feature>
<reference evidence="3 4" key="1">
    <citation type="submission" date="2018-06" db="EMBL/GenBank/DDBJ databases">
        <title>Genomic Encyclopedia of Archaeal and Bacterial Type Strains, Phase II (KMG-II): from individual species to whole genera.</title>
        <authorList>
            <person name="Goeker M."/>
        </authorList>
    </citation>
    <scope>NUCLEOTIDE SEQUENCE [LARGE SCALE GENOMIC DNA]</scope>
    <source>
        <strain evidence="3 4">DSM 21851</strain>
    </source>
</reference>
<sequence length="144" mass="15609">MKTLKCLLMLLFVAGNVMATNPTKDEKQAVEQAVEKLRKAIIDADKAALAALTTDQLTYGHSNGLVEDKDAFIKALVSGESDFTSIDLTDQTVTVVDNTAWVRHKLAGNTNNKGVPGTAKLSVLMVWVKQKGGWKLLARQAVKI</sequence>
<dbReference type="SUPFAM" id="SSF54427">
    <property type="entry name" value="NTF2-like"/>
    <property type="match status" value="1"/>
</dbReference>
<evidence type="ECO:0000259" key="2">
    <source>
        <dbReference type="Pfam" id="PF14534"/>
    </source>
</evidence>
<proteinExistence type="predicted"/>
<dbReference type="RefSeq" id="WP_111627026.1">
    <property type="nucleotide sequence ID" value="NZ_QLMC01000001.1"/>
</dbReference>
<evidence type="ECO:0000313" key="4">
    <source>
        <dbReference type="Proteomes" id="UP000248790"/>
    </source>
</evidence>
<feature type="chain" id="PRO_5016241437" evidence="1">
    <location>
        <begin position="20"/>
        <end position="144"/>
    </location>
</feature>
<comment type="caution">
    <text evidence="3">The sequence shown here is derived from an EMBL/GenBank/DDBJ whole genome shotgun (WGS) entry which is preliminary data.</text>
</comment>
<organism evidence="3 4">
    <name type="scientific">Larkinella arboricola</name>
    <dbReference type="NCBI Taxonomy" id="643671"/>
    <lineage>
        <taxon>Bacteria</taxon>
        <taxon>Pseudomonadati</taxon>
        <taxon>Bacteroidota</taxon>
        <taxon>Cytophagia</taxon>
        <taxon>Cytophagales</taxon>
        <taxon>Spirosomataceae</taxon>
        <taxon>Larkinella</taxon>
    </lineage>
</organism>
<dbReference type="AlphaFoldDB" id="A0A327XF88"/>
<keyword evidence="4" id="KW-1185">Reference proteome</keyword>
<protein>
    <submittedName>
        <fullName evidence="3">Uncharacterized protein DUF4440</fullName>
    </submittedName>
</protein>
<dbReference type="Gene3D" id="3.10.450.50">
    <property type="match status" value="1"/>
</dbReference>
<dbReference type="EMBL" id="QLMC01000001">
    <property type="protein sequence ID" value="RAK02866.1"/>
    <property type="molecule type" value="Genomic_DNA"/>
</dbReference>
<feature type="domain" description="DUF4440" evidence="2">
    <location>
        <begin position="31"/>
        <end position="136"/>
    </location>
</feature>